<dbReference type="InterPro" id="IPR002347">
    <property type="entry name" value="SDR_fam"/>
</dbReference>
<dbReference type="GO" id="GO:0047936">
    <property type="term" value="F:glucose 1-dehydrogenase [NAD(P)+] activity"/>
    <property type="evidence" value="ECO:0007669"/>
    <property type="project" value="UniProtKB-EC"/>
</dbReference>
<keyword evidence="2 3" id="KW-0560">Oxidoreductase</keyword>
<evidence type="ECO:0000256" key="2">
    <source>
        <dbReference type="ARBA" id="ARBA00023002"/>
    </source>
</evidence>
<comment type="similarity">
    <text evidence="1">Belongs to the short-chain dehydrogenases/reductases (SDR) family.</text>
</comment>
<evidence type="ECO:0000256" key="1">
    <source>
        <dbReference type="ARBA" id="ARBA00006484"/>
    </source>
</evidence>
<gene>
    <name evidence="3" type="ORF">GIY30_22745</name>
</gene>
<dbReference type="EMBL" id="WMBR01000009">
    <property type="protein sequence ID" value="MXP24159.1"/>
    <property type="molecule type" value="Genomic_DNA"/>
</dbReference>
<protein>
    <submittedName>
        <fullName evidence="3">Glucose 1-dehydrogenase</fullName>
        <ecNumber evidence="3">1.1.1.47</ecNumber>
    </submittedName>
</protein>
<dbReference type="Gene3D" id="3.40.50.720">
    <property type="entry name" value="NAD(P)-binding Rossmann-like Domain"/>
    <property type="match status" value="1"/>
</dbReference>
<evidence type="ECO:0000313" key="4">
    <source>
        <dbReference type="Proteomes" id="UP000475545"/>
    </source>
</evidence>
<dbReference type="PANTHER" id="PTHR43943">
    <property type="entry name" value="DEHYDROGENASE/REDUCTASE (SDR FAMILY) MEMBER 4"/>
    <property type="match status" value="1"/>
</dbReference>
<organism evidence="3 4">
    <name type="scientific">Gordonia mangrovi</name>
    <dbReference type="NCBI Taxonomy" id="2665643"/>
    <lineage>
        <taxon>Bacteria</taxon>
        <taxon>Bacillati</taxon>
        <taxon>Actinomycetota</taxon>
        <taxon>Actinomycetes</taxon>
        <taxon>Mycobacteriales</taxon>
        <taxon>Gordoniaceae</taxon>
        <taxon>Gordonia</taxon>
    </lineage>
</organism>
<name>A0A6L7GVZ6_9ACTN</name>
<dbReference type="CDD" id="cd05233">
    <property type="entry name" value="SDR_c"/>
    <property type="match status" value="1"/>
</dbReference>
<dbReference type="Proteomes" id="UP000475545">
    <property type="component" value="Unassembled WGS sequence"/>
</dbReference>
<dbReference type="RefSeq" id="WP_160904357.1">
    <property type="nucleotide sequence ID" value="NZ_CP102850.1"/>
</dbReference>
<dbReference type="InterPro" id="IPR020904">
    <property type="entry name" value="Sc_DH/Rdtase_CS"/>
</dbReference>
<keyword evidence="4" id="KW-1185">Reference proteome</keyword>
<dbReference type="AlphaFoldDB" id="A0A6L7GVZ6"/>
<proteinExistence type="inferred from homology"/>
<evidence type="ECO:0000313" key="3">
    <source>
        <dbReference type="EMBL" id="MXP24159.1"/>
    </source>
</evidence>
<dbReference type="PANTHER" id="PTHR43943:SF2">
    <property type="entry name" value="DEHYDROGENASE_REDUCTASE 4"/>
    <property type="match status" value="1"/>
</dbReference>
<dbReference type="EC" id="1.1.1.47" evidence="3"/>
<dbReference type="FunFam" id="3.40.50.720:FF:000084">
    <property type="entry name" value="Short-chain dehydrogenase reductase"/>
    <property type="match status" value="1"/>
</dbReference>
<dbReference type="NCBIfam" id="NF005559">
    <property type="entry name" value="PRK07231.1"/>
    <property type="match status" value="1"/>
</dbReference>
<dbReference type="PRINTS" id="PR00081">
    <property type="entry name" value="GDHRDH"/>
</dbReference>
<sequence length="256" mass="27168">MTDPALPNFSLEGKVALITGGSRGLGQAMSRGFAAAGAEVIVASRKAENCEKLASELTEKYGRRALGVGCHVGKWDDLKNLADVAYAEFGRVDVLVNNAGVSVPYESLESITEQLYDKTLDVNLKSVFRLSTLIAKRMSDGDGGSILNISSIGAIHPTPIAMPYVAAKAGVLNMTQSLARAYGPKVRVNCIMAGRFRTDISKAWDMDQVLEEVKGTTLQRLGEPEDVVGAALFFASDASSYVSAASLKVDGGEVYP</sequence>
<dbReference type="PROSITE" id="PS00061">
    <property type="entry name" value="ADH_SHORT"/>
    <property type="match status" value="1"/>
</dbReference>
<dbReference type="InterPro" id="IPR036291">
    <property type="entry name" value="NAD(P)-bd_dom_sf"/>
</dbReference>
<dbReference type="PRINTS" id="PR00080">
    <property type="entry name" value="SDRFAMILY"/>
</dbReference>
<reference evidence="3 4" key="1">
    <citation type="submission" date="2019-11" db="EMBL/GenBank/DDBJ databases">
        <title>Gordonia sp. nov., a novel actinobacterium isolated from mangrove soil in Hainan.</title>
        <authorList>
            <person name="Huang X."/>
            <person name="Xie Y."/>
            <person name="Chu X."/>
            <person name="Xiao K."/>
        </authorList>
    </citation>
    <scope>NUCLEOTIDE SEQUENCE [LARGE SCALE GENOMIC DNA]</scope>
    <source>
        <strain evidence="3 4">HNM0687</strain>
    </source>
</reference>
<comment type="caution">
    <text evidence="3">The sequence shown here is derived from an EMBL/GenBank/DDBJ whole genome shotgun (WGS) entry which is preliminary data.</text>
</comment>
<dbReference type="Pfam" id="PF13561">
    <property type="entry name" value="adh_short_C2"/>
    <property type="match status" value="1"/>
</dbReference>
<dbReference type="SUPFAM" id="SSF51735">
    <property type="entry name" value="NAD(P)-binding Rossmann-fold domains"/>
    <property type="match status" value="1"/>
</dbReference>
<accession>A0A6L7GVZ6</accession>